<dbReference type="Gene3D" id="3.40.30.10">
    <property type="entry name" value="Glutaredoxin"/>
    <property type="match status" value="1"/>
</dbReference>
<feature type="domain" description="Glutaredoxin" evidence="3">
    <location>
        <begin position="2"/>
        <end position="44"/>
    </location>
</feature>
<gene>
    <name evidence="4" type="ORF">OIHEL45_15339</name>
</gene>
<evidence type="ECO:0000313" key="5">
    <source>
        <dbReference type="Proteomes" id="UP000003257"/>
    </source>
</evidence>
<name>A0ABP2D7Q1_9RHOB</name>
<evidence type="ECO:0000256" key="2">
    <source>
        <dbReference type="PROSITE-ProRule" id="PRU01282"/>
    </source>
</evidence>
<keyword evidence="5" id="KW-1185">Reference proteome</keyword>
<dbReference type="InterPro" id="IPR006660">
    <property type="entry name" value="Arsenate_reductase-like"/>
</dbReference>
<proteinExistence type="inferred from homology"/>
<evidence type="ECO:0000313" key="4">
    <source>
        <dbReference type="EMBL" id="EDQ04315.1"/>
    </source>
</evidence>
<evidence type="ECO:0000259" key="3">
    <source>
        <dbReference type="Pfam" id="PF00462"/>
    </source>
</evidence>
<dbReference type="SUPFAM" id="SSF52833">
    <property type="entry name" value="Thioredoxin-like"/>
    <property type="match status" value="1"/>
</dbReference>
<organism evidence="4 5">
    <name type="scientific">Sulfitobacter indolifex HEL-45</name>
    <dbReference type="NCBI Taxonomy" id="391624"/>
    <lineage>
        <taxon>Bacteria</taxon>
        <taxon>Pseudomonadati</taxon>
        <taxon>Pseudomonadota</taxon>
        <taxon>Alphaproteobacteria</taxon>
        <taxon>Rhodobacterales</taxon>
        <taxon>Roseobacteraceae</taxon>
        <taxon>Sulfitobacter</taxon>
    </lineage>
</organism>
<accession>A0ABP2D7Q1</accession>
<dbReference type="InterPro" id="IPR036249">
    <property type="entry name" value="Thioredoxin-like_sf"/>
</dbReference>
<dbReference type="PROSITE" id="PS51353">
    <property type="entry name" value="ARSC"/>
    <property type="match status" value="1"/>
</dbReference>
<dbReference type="InterPro" id="IPR002109">
    <property type="entry name" value="Glutaredoxin"/>
</dbReference>
<reference evidence="4 5" key="1">
    <citation type="submission" date="2007-11" db="EMBL/GenBank/DDBJ databases">
        <authorList>
            <person name="Wagner-Dobler I."/>
            <person name="Ferriera S."/>
            <person name="Johnson J."/>
            <person name="Kravitz S."/>
            <person name="Beeson K."/>
            <person name="Sutton G."/>
            <person name="Rogers Y.-H."/>
            <person name="Friedman R."/>
            <person name="Frazier M."/>
            <person name="Venter J.C."/>
        </authorList>
    </citation>
    <scope>NUCLEOTIDE SEQUENCE [LARGE SCALE GENOMIC DNA]</scope>
    <source>
        <strain evidence="4 5">HEL-45</strain>
    </source>
</reference>
<comment type="caution">
    <text evidence="4">The sequence shown here is derived from an EMBL/GenBank/DDBJ whole genome shotgun (WGS) entry which is preliminary data.</text>
</comment>
<comment type="similarity">
    <text evidence="1 2">Belongs to the ArsC family.</text>
</comment>
<dbReference type="PANTHER" id="PTHR30041">
    <property type="entry name" value="ARSENATE REDUCTASE"/>
    <property type="match status" value="1"/>
</dbReference>
<sequence length="109" mass="12487">MMIYGLQTCAICQRARKTLEAKGIDVIFRDVRSEPLSEAELSKLIVEFGDRLVDRKSNDYRALNNWLKNSEAEAQIAAQPKVMARPVIRDNDRFFLGWDDDVQEALLAD</sequence>
<dbReference type="RefSeq" id="WP_007120079.1">
    <property type="nucleotide sequence ID" value="NZ_ABID01000004.1"/>
</dbReference>
<protein>
    <recommendedName>
        <fullName evidence="3">Glutaredoxin domain-containing protein</fullName>
    </recommendedName>
</protein>
<dbReference type="EMBL" id="ABID01000004">
    <property type="protein sequence ID" value="EDQ04315.1"/>
    <property type="molecule type" value="Genomic_DNA"/>
</dbReference>
<dbReference type="Proteomes" id="UP000003257">
    <property type="component" value="Unassembled WGS sequence"/>
</dbReference>
<dbReference type="Pfam" id="PF00462">
    <property type="entry name" value="Glutaredoxin"/>
    <property type="match status" value="1"/>
</dbReference>
<dbReference type="PANTHER" id="PTHR30041:SF8">
    <property type="entry name" value="PROTEIN YFFB"/>
    <property type="match status" value="1"/>
</dbReference>
<evidence type="ECO:0000256" key="1">
    <source>
        <dbReference type="ARBA" id="ARBA00007198"/>
    </source>
</evidence>